<evidence type="ECO:0000256" key="8">
    <source>
        <dbReference type="SAM" id="Phobius"/>
    </source>
</evidence>
<feature type="region of interest" description="Disordered" evidence="7">
    <location>
        <begin position="75"/>
        <end position="104"/>
    </location>
</feature>
<dbReference type="InterPro" id="IPR006052">
    <property type="entry name" value="TNF_dom"/>
</dbReference>
<dbReference type="GO" id="GO:0005125">
    <property type="term" value="F:cytokine activity"/>
    <property type="evidence" value="ECO:0007669"/>
    <property type="project" value="UniProtKB-KW"/>
</dbReference>
<evidence type="ECO:0000259" key="9">
    <source>
        <dbReference type="PROSITE" id="PS50049"/>
    </source>
</evidence>
<gene>
    <name evidence="10" type="ORF">AAFF_G00350690</name>
</gene>
<evidence type="ECO:0000256" key="3">
    <source>
        <dbReference type="ARBA" id="ARBA00022514"/>
    </source>
</evidence>
<keyword evidence="11" id="KW-1185">Reference proteome</keyword>
<dbReference type="Gene3D" id="2.60.120.40">
    <property type="match status" value="1"/>
</dbReference>
<dbReference type="PROSITE" id="PS50049">
    <property type="entry name" value="THD_2"/>
    <property type="match status" value="1"/>
</dbReference>
<dbReference type="GO" id="GO:0005164">
    <property type="term" value="F:tumor necrosis factor receptor binding"/>
    <property type="evidence" value="ECO:0007669"/>
    <property type="project" value="InterPro"/>
</dbReference>
<dbReference type="GO" id="GO:0005615">
    <property type="term" value="C:extracellular space"/>
    <property type="evidence" value="ECO:0007669"/>
    <property type="project" value="UniProtKB-KW"/>
</dbReference>
<accession>A0AAD7R607</accession>
<evidence type="ECO:0000256" key="4">
    <source>
        <dbReference type="ARBA" id="ARBA00022525"/>
    </source>
</evidence>
<evidence type="ECO:0000256" key="7">
    <source>
        <dbReference type="SAM" id="MobiDB-lite"/>
    </source>
</evidence>
<keyword evidence="8" id="KW-0812">Transmembrane</keyword>
<dbReference type="Proteomes" id="UP001221898">
    <property type="component" value="Unassembled WGS sequence"/>
</dbReference>
<evidence type="ECO:0000313" key="11">
    <source>
        <dbReference type="Proteomes" id="UP001221898"/>
    </source>
</evidence>
<keyword evidence="5" id="KW-1015">Disulfide bond</keyword>
<evidence type="ECO:0000256" key="2">
    <source>
        <dbReference type="ARBA" id="ARBA00008670"/>
    </source>
</evidence>
<protein>
    <recommendedName>
        <fullName evidence="9">THD domain-containing protein</fullName>
    </recommendedName>
</protein>
<organism evidence="10 11">
    <name type="scientific">Aldrovandia affinis</name>
    <dbReference type="NCBI Taxonomy" id="143900"/>
    <lineage>
        <taxon>Eukaryota</taxon>
        <taxon>Metazoa</taxon>
        <taxon>Chordata</taxon>
        <taxon>Craniata</taxon>
        <taxon>Vertebrata</taxon>
        <taxon>Euteleostomi</taxon>
        <taxon>Actinopterygii</taxon>
        <taxon>Neopterygii</taxon>
        <taxon>Teleostei</taxon>
        <taxon>Notacanthiformes</taxon>
        <taxon>Halosauridae</taxon>
        <taxon>Aldrovandia</taxon>
    </lineage>
</organism>
<keyword evidence="4" id="KW-0964">Secreted</keyword>
<keyword evidence="6" id="KW-0325">Glycoprotein</keyword>
<dbReference type="SUPFAM" id="SSF49842">
    <property type="entry name" value="TNF-like"/>
    <property type="match status" value="1"/>
</dbReference>
<keyword evidence="8" id="KW-0472">Membrane</keyword>
<dbReference type="EMBL" id="JAINUG010000576">
    <property type="protein sequence ID" value="KAJ8366544.1"/>
    <property type="molecule type" value="Genomic_DNA"/>
</dbReference>
<dbReference type="InterPro" id="IPR008983">
    <property type="entry name" value="Tumour_necrosis_fac-like_dom"/>
</dbReference>
<dbReference type="InterPro" id="IPR021184">
    <property type="entry name" value="TNF_CS"/>
</dbReference>
<comment type="similarity">
    <text evidence="2">Belongs to the tumor necrosis factor family.</text>
</comment>
<dbReference type="AlphaFoldDB" id="A0AAD7R607"/>
<evidence type="ECO:0000256" key="6">
    <source>
        <dbReference type="ARBA" id="ARBA00023180"/>
    </source>
</evidence>
<comment type="subcellular location">
    <subcellularLocation>
        <location evidence="1">Secreted</location>
    </subcellularLocation>
</comment>
<name>A0AAD7R607_9TELE</name>
<dbReference type="PANTHER" id="PTHR15151:SF24">
    <property type="entry name" value="A PROLIFERATION-INDUCING LIGAND-LIKE PROTEIN-RELATED"/>
    <property type="match status" value="1"/>
</dbReference>
<reference evidence="10" key="1">
    <citation type="journal article" date="2023" name="Science">
        <title>Genome structures resolve the early diversification of teleost fishes.</title>
        <authorList>
            <person name="Parey E."/>
            <person name="Louis A."/>
            <person name="Montfort J."/>
            <person name="Bouchez O."/>
            <person name="Roques C."/>
            <person name="Iampietro C."/>
            <person name="Lluch J."/>
            <person name="Castinel A."/>
            <person name="Donnadieu C."/>
            <person name="Desvignes T."/>
            <person name="Floi Bucao C."/>
            <person name="Jouanno E."/>
            <person name="Wen M."/>
            <person name="Mejri S."/>
            <person name="Dirks R."/>
            <person name="Jansen H."/>
            <person name="Henkel C."/>
            <person name="Chen W.J."/>
            <person name="Zahm M."/>
            <person name="Cabau C."/>
            <person name="Klopp C."/>
            <person name="Thompson A.W."/>
            <person name="Robinson-Rechavi M."/>
            <person name="Braasch I."/>
            <person name="Lecointre G."/>
            <person name="Bobe J."/>
            <person name="Postlethwait J.H."/>
            <person name="Berthelot C."/>
            <person name="Roest Crollius H."/>
            <person name="Guiguen Y."/>
        </authorList>
    </citation>
    <scope>NUCLEOTIDE SEQUENCE</scope>
    <source>
        <strain evidence="10">NC1722</strain>
    </source>
</reference>
<feature type="domain" description="THD" evidence="9">
    <location>
        <begin position="110"/>
        <end position="244"/>
    </location>
</feature>
<proteinExistence type="inferred from homology"/>
<keyword evidence="8" id="KW-1133">Transmembrane helix</keyword>
<evidence type="ECO:0000256" key="1">
    <source>
        <dbReference type="ARBA" id="ARBA00004613"/>
    </source>
</evidence>
<dbReference type="PROSITE" id="PS00251">
    <property type="entry name" value="THD_1"/>
    <property type="match status" value="1"/>
</dbReference>
<sequence>MADRRTLRVTSVQVCGGGRVGPSLLCAAACTCLVLLLLLVQAAQIHRLREELRDLVARVDVSCCCGGVGVRAPRGRPEARDQDGGRPRREARKPAGARRRQRQVAGGRRTFLHLLPLSSHSKDEEDETLLKWTLGQSQGEGLQLSGEAVTVTTGGLYFIYSQVLYADTTYVMGHVIRKRVNDSETSLMKCMKSMPDMGPVALNTCYTAGAHYLDPGSVVELSIPRKEAGIHLQPHATFMGLYRL</sequence>
<dbReference type="GO" id="GO:0006955">
    <property type="term" value="P:immune response"/>
    <property type="evidence" value="ECO:0007669"/>
    <property type="project" value="InterPro"/>
</dbReference>
<dbReference type="GO" id="GO:0030890">
    <property type="term" value="P:positive regulation of B cell proliferation"/>
    <property type="evidence" value="ECO:0007669"/>
    <property type="project" value="TreeGrafter"/>
</dbReference>
<dbReference type="PANTHER" id="PTHR15151">
    <property type="entry name" value="PROTEIN EIGER"/>
    <property type="match status" value="1"/>
</dbReference>
<dbReference type="Pfam" id="PF00229">
    <property type="entry name" value="TNF"/>
    <property type="match status" value="1"/>
</dbReference>
<evidence type="ECO:0000313" key="10">
    <source>
        <dbReference type="EMBL" id="KAJ8366544.1"/>
    </source>
</evidence>
<feature type="compositionally biased region" description="Basic and acidic residues" evidence="7">
    <location>
        <begin position="75"/>
        <end position="88"/>
    </location>
</feature>
<evidence type="ECO:0000256" key="5">
    <source>
        <dbReference type="ARBA" id="ARBA00023157"/>
    </source>
</evidence>
<dbReference type="InterPro" id="IPR051748">
    <property type="entry name" value="TNF_Ligand_Superfamily"/>
</dbReference>
<feature type="compositionally biased region" description="Basic residues" evidence="7">
    <location>
        <begin position="89"/>
        <end position="102"/>
    </location>
</feature>
<feature type="transmembrane region" description="Helical" evidence="8">
    <location>
        <begin position="20"/>
        <end position="40"/>
    </location>
</feature>
<comment type="caution">
    <text evidence="10">The sequence shown here is derived from an EMBL/GenBank/DDBJ whole genome shotgun (WGS) entry which is preliminary data.</text>
</comment>
<dbReference type="GO" id="GO:0016020">
    <property type="term" value="C:membrane"/>
    <property type="evidence" value="ECO:0007669"/>
    <property type="project" value="InterPro"/>
</dbReference>
<keyword evidence="3" id="KW-0202">Cytokine</keyword>